<keyword evidence="2" id="KW-1185">Reference proteome</keyword>
<protein>
    <submittedName>
        <fullName evidence="1">Uncharacterized protein</fullName>
    </submittedName>
</protein>
<organism evidence="1 2">
    <name type="scientific">Eleginops maclovinus</name>
    <name type="common">Patagonian blennie</name>
    <name type="synonym">Eleginus maclovinus</name>
    <dbReference type="NCBI Taxonomy" id="56733"/>
    <lineage>
        <taxon>Eukaryota</taxon>
        <taxon>Metazoa</taxon>
        <taxon>Chordata</taxon>
        <taxon>Craniata</taxon>
        <taxon>Vertebrata</taxon>
        <taxon>Euteleostomi</taxon>
        <taxon>Actinopterygii</taxon>
        <taxon>Neopterygii</taxon>
        <taxon>Teleostei</taxon>
        <taxon>Neoteleostei</taxon>
        <taxon>Acanthomorphata</taxon>
        <taxon>Eupercaria</taxon>
        <taxon>Perciformes</taxon>
        <taxon>Notothenioidei</taxon>
        <taxon>Eleginopidae</taxon>
        <taxon>Eleginops</taxon>
    </lineage>
</organism>
<dbReference type="Proteomes" id="UP001346869">
    <property type="component" value="Unassembled WGS sequence"/>
</dbReference>
<name>A0AAN8ANJ8_ELEMC</name>
<accession>A0AAN8ANJ8</accession>
<reference evidence="1 2" key="2">
    <citation type="journal article" date="2023" name="Mol. Biol. Evol.">
        <title>Genomics of Secondarily Temperate Adaptation in the Only Non-Antarctic Icefish.</title>
        <authorList>
            <person name="Rivera-Colon A.G."/>
            <person name="Rayamajhi N."/>
            <person name="Minhas B.F."/>
            <person name="Madrigal G."/>
            <person name="Bilyk K.T."/>
            <person name="Yoon V."/>
            <person name="Hune M."/>
            <person name="Gregory S."/>
            <person name="Cheng C.H.C."/>
            <person name="Catchen J.M."/>
        </authorList>
    </citation>
    <scope>NUCLEOTIDE SEQUENCE [LARGE SCALE GENOMIC DNA]</scope>
    <source>
        <strain evidence="1">JMC-PN-2008</strain>
    </source>
</reference>
<dbReference type="AlphaFoldDB" id="A0AAN8ANJ8"/>
<gene>
    <name evidence="1" type="ORF">PBY51_018107</name>
</gene>
<dbReference type="EMBL" id="JAUZQC010000012">
    <property type="protein sequence ID" value="KAK5862739.1"/>
    <property type="molecule type" value="Genomic_DNA"/>
</dbReference>
<evidence type="ECO:0000313" key="1">
    <source>
        <dbReference type="EMBL" id="KAK5862739.1"/>
    </source>
</evidence>
<comment type="caution">
    <text evidence="1">The sequence shown here is derived from an EMBL/GenBank/DDBJ whole genome shotgun (WGS) entry which is preliminary data.</text>
</comment>
<reference evidence="1 2" key="1">
    <citation type="journal article" date="2023" name="Genes (Basel)">
        <title>Chromosome-Level Genome Assembly and Circadian Gene Repertoire of the Patagonia Blennie Eleginops maclovinus-The Closest Ancestral Proxy of Antarctic Cryonotothenioids.</title>
        <authorList>
            <person name="Cheng C.C."/>
            <person name="Rivera-Colon A.G."/>
            <person name="Minhas B.F."/>
            <person name="Wilson L."/>
            <person name="Rayamajhi N."/>
            <person name="Vargas-Chacoff L."/>
            <person name="Catchen J.M."/>
        </authorList>
    </citation>
    <scope>NUCLEOTIDE SEQUENCE [LARGE SCALE GENOMIC DNA]</scope>
    <source>
        <strain evidence="1">JMC-PN-2008</strain>
    </source>
</reference>
<proteinExistence type="predicted"/>
<sequence length="76" mass="7977">MLSTTAVGCRPGSGCAIFNPSSPLIRHDGCKAALLQNMSRAGEEEVGVESGKRATSKNIALHVLLFPHAVTSESLR</sequence>
<evidence type="ECO:0000313" key="2">
    <source>
        <dbReference type="Proteomes" id="UP001346869"/>
    </source>
</evidence>